<organism evidence="8 9">
    <name type="scientific">Xanthobacter agilis</name>
    <dbReference type="NCBI Taxonomy" id="47492"/>
    <lineage>
        <taxon>Bacteria</taxon>
        <taxon>Pseudomonadati</taxon>
        <taxon>Pseudomonadota</taxon>
        <taxon>Alphaproteobacteria</taxon>
        <taxon>Hyphomicrobiales</taxon>
        <taxon>Xanthobacteraceae</taxon>
        <taxon>Xanthobacter</taxon>
    </lineage>
</organism>
<sequence>MPKAPAPPSATIGPVDLLLYAATILIFGSGWLPLRMQLGVVVPEVSLVWRFLIATVVMFIVVAVRGERLLFHWRDHLVFAVLGVTLFSLNFITFYYAGYHLPSGLLSVVFALAAVMIPLIGAAVLGQPLHRQVVAGAVVGVAGLALVFGPTLASGEGVEGAGVGLLLSLAGTFCFSVGSLVSGLAGRRGYPLVSMTAWGFFYGFAIMLVVAILRGAPFTIDWTARYVGSLLYLVAAQTLSGFAIYFALIRRIGASRAGYVTVLFPLVALALSTWFEAFHWTLGAALGIALVLTGALLVLLPRRDGAPAR</sequence>
<reference evidence="8 9" key="1">
    <citation type="submission" date="2023-07" db="EMBL/GenBank/DDBJ databases">
        <title>Genomic Encyclopedia of Type Strains, Phase IV (KMG-IV): sequencing the most valuable type-strain genomes for metagenomic binning, comparative biology and taxonomic classification.</title>
        <authorList>
            <person name="Goeker M."/>
        </authorList>
    </citation>
    <scope>NUCLEOTIDE SEQUENCE [LARGE SCALE GENOMIC DNA]</scope>
    <source>
        <strain evidence="8 9">DSM 3770</strain>
    </source>
</reference>
<comment type="subcellular location">
    <subcellularLocation>
        <location evidence="1">Membrane</location>
        <topology evidence="1">Multi-pass membrane protein</topology>
    </subcellularLocation>
</comment>
<keyword evidence="9" id="KW-1185">Reference proteome</keyword>
<keyword evidence="5 6" id="KW-0472">Membrane</keyword>
<dbReference type="InterPro" id="IPR037185">
    <property type="entry name" value="EmrE-like"/>
</dbReference>
<evidence type="ECO:0000256" key="5">
    <source>
        <dbReference type="ARBA" id="ARBA00023136"/>
    </source>
</evidence>
<dbReference type="SUPFAM" id="SSF103481">
    <property type="entry name" value="Multidrug resistance efflux transporter EmrE"/>
    <property type="match status" value="2"/>
</dbReference>
<evidence type="ECO:0000259" key="7">
    <source>
        <dbReference type="Pfam" id="PF00892"/>
    </source>
</evidence>
<dbReference type="EMBL" id="JAUSVY010000002">
    <property type="protein sequence ID" value="MDQ0504515.1"/>
    <property type="molecule type" value="Genomic_DNA"/>
</dbReference>
<protein>
    <submittedName>
        <fullName evidence="8">Drug/metabolite transporter (DMT)-like permease</fullName>
    </submittedName>
</protein>
<feature type="domain" description="EamA" evidence="7">
    <location>
        <begin position="164"/>
        <end position="299"/>
    </location>
</feature>
<feature type="transmembrane region" description="Helical" evidence="6">
    <location>
        <begin position="257"/>
        <end position="275"/>
    </location>
</feature>
<comment type="caution">
    <text evidence="8">The sequence shown here is derived from an EMBL/GenBank/DDBJ whole genome shotgun (WGS) entry which is preliminary data.</text>
</comment>
<dbReference type="PANTHER" id="PTHR32322:SF2">
    <property type="entry name" value="EAMA DOMAIN-CONTAINING PROTEIN"/>
    <property type="match status" value="1"/>
</dbReference>
<keyword evidence="3 6" id="KW-0812">Transmembrane</keyword>
<gene>
    <name evidence="8" type="ORF">QOZ94_001289</name>
</gene>
<evidence type="ECO:0000256" key="2">
    <source>
        <dbReference type="ARBA" id="ARBA00007362"/>
    </source>
</evidence>
<dbReference type="InterPro" id="IPR000620">
    <property type="entry name" value="EamA_dom"/>
</dbReference>
<dbReference type="InterPro" id="IPR050638">
    <property type="entry name" value="AA-Vitamin_Transporters"/>
</dbReference>
<dbReference type="RefSeq" id="WP_237345005.1">
    <property type="nucleotide sequence ID" value="NZ_JABWGX010000007.1"/>
</dbReference>
<feature type="transmembrane region" description="Helical" evidence="6">
    <location>
        <begin position="12"/>
        <end position="32"/>
    </location>
</feature>
<evidence type="ECO:0000313" key="9">
    <source>
        <dbReference type="Proteomes" id="UP001241747"/>
    </source>
</evidence>
<evidence type="ECO:0000256" key="4">
    <source>
        <dbReference type="ARBA" id="ARBA00022989"/>
    </source>
</evidence>
<evidence type="ECO:0000256" key="6">
    <source>
        <dbReference type="SAM" id="Phobius"/>
    </source>
</evidence>
<feature type="transmembrane region" description="Helical" evidence="6">
    <location>
        <begin position="226"/>
        <end position="248"/>
    </location>
</feature>
<feature type="transmembrane region" description="Helical" evidence="6">
    <location>
        <begin position="104"/>
        <end position="126"/>
    </location>
</feature>
<feature type="domain" description="EamA" evidence="7">
    <location>
        <begin position="18"/>
        <end position="148"/>
    </location>
</feature>
<keyword evidence="4 6" id="KW-1133">Transmembrane helix</keyword>
<feature type="transmembrane region" description="Helical" evidence="6">
    <location>
        <begin position="165"/>
        <end position="185"/>
    </location>
</feature>
<proteinExistence type="inferred from homology"/>
<comment type="similarity">
    <text evidence="2">Belongs to the EamA transporter family.</text>
</comment>
<evidence type="ECO:0000256" key="1">
    <source>
        <dbReference type="ARBA" id="ARBA00004141"/>
    </source>
</evidence>
<accession>A0ABU0LBJ7</accession>
<dbReference type="Pfam" id="PF00892">
    <property type="entry name" value="EamA"/>
    <property type="match status" value="2"/>
</dbReference>
<feature type="transmembrane region" description="Helical" evidence="6">
    <location>
        <begin position="133"/>
        <end position="153"/>
    </location>
</feature>
<evidence type="ECO:0000313" key="8">
    <source>
        <dbReference type="EMBL" id="MDQ0504515.1"/>
    </source>
</evidence>
<feature type="transmembrane region" description="Helical" evidence="6">
    <location>
        <begin position="47"/>
        <end position="65"/>
    </location>
</feature>
<feature type="transmembrane region" description="Helical" evidence="6">
    <location>
        <begin position="281"/>
        <end position="300"/>
    </location>
</feature>
<evidence type="ECO:0000256" key="3">
    <source>
        <dbReference type="ARBA" id="ARBA00022692"/>
    </source>
</evidence>
<feature type="transmembrane region" description="Helical" evidence="6">
    <location>
        <begin position="197"/>
        <end position="220"/>
    </location>
</feature>
<feature type="transmembrane region" description="Helical" evidence="6">
    <location>
        <begin position="77"/>
        <end position="98"/>
    </location>
</feature>
<dbReference type="Proteomes" id="UP001241747">
    <property type="component" value="Unassembled WGS sequence"/>
</dbReference>
<name>A0ABU0LBJ7_XANAG</name>
<dbReference type="PANTHER" id="PTHR32322">
    <property type="entry name" value="INNER MEMBRANE TRANSPORTER"/>
    <property type="match status" value="1"/>
</dbReference>